<evidence type="ECO:0000313" key="1">
    <source>
        <dbReference type="EMBL" id="KAK8992945.1"/>
    </source>
</evidence>
<keyword evidence="2" id="KW-1185">Reference proteome</keyword>
<accession>A0ABR2PWW9</accession>
<evidence type="ECO:0000313" key="2">
    <source>
        <dbReference type="Proteomes" id="UP001396334"/>
    </source>
</evidence>
<dbReference type="Proteomes" id="UP001396334">
    <property type="component" value="Unassembled WGS sequence"/>
</dbReference>
<dbReference type="EMBL" id="JBBPBN010000050">
    <property type="protein sequence ID" value="KAK8992945.1"/>
    <property type="molecule type" value="Genomic_DNA"/>
</dbReference>
<sequence>MFSKAVGTVDATSAELVAFKEACSLFGNSSWVKSKKLILETDCVLIAEWLNRPNSAPTVFRLLVEESLRICSNFSWDIRVVPRCANETTDKLAKSGIGRLAPLVWRSKRNGDSVGFT</sequence>
<dbReference type="InterPro" id="IPR012337">
    <property type="entry name" value="RNaseH-like_sf"/>
</dbReference>
<evidence type="ECO:0008006" key="3">
    <source>
        <dbReference type="Google" id="ProtNLM"/>
    </source>
</evidence>
<name>A0ABR2PWW9_9ROSI</name>
<comment type="caution">
    <text evidence="1">The sequence shown here is derived from an EMBL/GenBank/DDBJ whole genome shotgun (WGS) entry which is preliminary data.</text>
</comment>
<protein>
    <recommendedName>
        <fullName evidence="3">RNase H type-1 domain-containing protein</fullName>
    </recommendedName>
</protein>
<reference evidence="1 2" key="1">
    <citation type="journal article" date="2024" name="G3 (Bethesda)">
        <title>Genome assembly of Hibiscus sabdariffa L. provides insights into metabolisms of medicinal natural products.</title>
        <authorList>
            <person name="Kim T."/>
        </authorList>
    </citation>
    <scope>NUCLEOTIDE SEQUENCE [LARGE SCALE GENOMIC DNA]</scope>
    <source>
        <strain evidence="1">TK-2024</strain>
        <tissue evidence="1">Old leaves</tissue>
    </source>
</reference>
<dbReference type="SUPFAM" id="SSF53098">
    <property type="entry name" value="Ribonuclease H-like"/>
    <property type="match status" value="1"/>
</dbReference>
<organism evidence="1 2">
    <name type="scientific">Hibiscus sabdariffa</name>
    <name type="common">roselle</name>
    <dbReference type="NCBI Taxonomy" id="183260"/>
    <lineage>
        <taxon>Eukaryota</taxon>
        <taxon>Viridiplantae</taxon>
        <taxon>Streptophyta</taxon>
        <taxon>Embryophyta</taxon>
        <taxon>Tracheophyta</taxon>
        <taxon>Spermatophyta</taxon>
        <taxon>Magnoliopsida</taxon>
        <taxon>eudicotyledons</taxon>
        <taxon>Gunneridae</taxon>
        <taxon>Pentapetalae</taxon>
        <taxon>rosids</taxon>
        <taxon>malvids</taxon>
        <taxon>Malvales</taxon>
        <taxon>Malvaceae</taxon>
        <taxon>Malvoideae</taxon>
        <taxon>Hibiscus</taxon>
    </lineage>
</organism>
<proteinExistence type="predicted"/>
<dbReference type="InterPro" id="IPR036397">
    <property type="entry name" value="RNaseH_sf"/>
</dbReference>
<dbReference type="Gene3D" id="3.30.420.10">
    <property type="entry name" value="Ribonuclease H-like superfamily/Ribonuclease H"/>
    <property type="match status" value="1"/>
</dbReference>
<gene>
    <name evidence="1" type="ORF">V6N11_049004</name>
</gene>